<evidence type="ECO:0000256" key="10">
    <source>
        <dbReference type="ARBA" id="ARBA00023201"/>
    </source>
</evidence>
<evidence type="ECO:0000256" key="4">
    <source>
        <dbReference type="ARBA" id="ARBA00022475"/>
    </source>
</evidence>
<dbReference type="EMBL" id="JAXCGZ010022680">
    <property type="protein sequence ID" value="KAK7027436.1"/>
    <property type="molecule type" value="Genomic_DNA"/>
</dbReference>
<feature type="transmembrane region" description="Helical" evidence="11">
    <location>
        <begin position="14"/>
        <end position="33"/>
    </location>
</feature>
<comment type="caution">
    <text evidence="12">The sequence shown here is derived from an EMBL/GenBank/DDBJ whole genome shotgun (WGS) entry which is preliminary data.</text>
</comment>
<evidence type="ECO:0000256" key="9">
    <source>
        <dbReference type="ARBA" id="ARBA00023136"/>
    </source>
</evidence>
<sequence length="113" mass="12149">MDNIDTKQLGVVDWIMFSMLLVVSLGIGVYSALKGRGVNTAQDFLLGGRQMSPIPVAISLLGGVISAISILVYIAALRIISLQEDGYFLLHALPVHVHGCVSLRSITHFVNSD</sequence>
<evidence type="ECO:0008006" key="14">
    <source>
        <dbReference type="Google" id="ProtNLM"/>
    </source>
</evidence>
<dbReference type="GO" id="GO:0005886">
    <property type="term" value="C:plasma membrane"/>
    <property type="evidence" value="ECO:0007669"/>
    <property type="project" value="UniProtKB-SubCell"/>
</dbReference>
<keyword evidence="5 11" id="KW-0812">Transmembrane</keyword>
<keyword evidence="10" id="KW-0739">Sodium transport</keyword>
<evidence type="ECO:0000256" key="7">
    <source>
        <dbReference type="ARBA" id="ARBA00023053"/>
    </source>
</evidence>
<dbReference type="InterPro" id="IPR001734">
    <property type="entry name" value="Na/solute_symporter"/>
</dbReference>
<evidence type="ECO:0000256" key="3">
    <source>
        <dbReference type="ARBA" id="ARBA00022448"/>
    </source>
</evidence>
<dbReference type="InterPro" id="IPR038377">
    <property type="entry name" value="Na/Glc_symporter_sf"/>
</dbReference>
<name>A0AAN8WBM4_HALRR</name>
<dbReference type="Proteomes" id="UP001381693">
    <property type="component" value="Unassembled WGS sequence"/>
</dbReference>
<evidence type="ECO:0000256" key="11">
    <source>
        <dbReference type="SAM" id="Phobius"/>
    </source>
</evidence>
<dbReference type="PANTHER" id="PTHR42985">
    <property type="entry name" value="SODIUM-COUPLED MONOCARBOXYLATE TRANSPORTER"/>
    <property type="match status" value="1"/>
</dbReference>
<comment type="subcellular location">
    <subcellularLocation>
        <location evidence="1">Cell membrane</location>
        <topology evidence="1">Multi-pass membrane protein</topology>
    </subcellularLocation>
</comment>
<comment type="similarity">
    <text evidence="2">Belongs to the sodium:solute symporter (SSF) (TC 2.A.21) family.</text>
</comment>
<dbReference type="GO" id="GO:0006814">
    <property type="term" value="P:sodium ion transport"/>
    <property type="evidence" value="ECO:0007669"/>
    <property type="project" value="UniProtKB-KW"/>
</dbReference>
<evidence type="ECO:0000313" key="12">
    <source>
        <dbReference type="EMBL" id="KAK7027436.1"/>
    </source>
</evidence>
<keyword evidence="6 11" id="KW-1133">Transmembrane helix</keyword>
<dbReference type="Gene3D" id="1.20.1730.10">
    <property type="entry name" value="Sodium/glucose cotransporter"/>
    <property type="match status" value="1"/>
</dbReference>
<keyword evidence="13" id="KW-1185">Reference proteome</keyword>
<dbReference type="InterPro" id="IPR051163">
    <property type="entry name" value="Sodium:Solute_Symporter_SSF"/>
</dbReference>
<organism evidence="12 13">
    <name type="scientific">Halocaridina rubra</name>
    <name type="common">Hawaiian red shrimp</name>
    <dbReference type="NCBI Taxonomy" id="373956"/>
    <lineage>
        <taxon>Eukaryota</taxon>
        <taxon>Metazoa</taxon>
        <taxon>Ecdysozoa</taxon>
        <taxon>Arthropoda</taxon>
        <taxon>Crustacea</taxon>
        <taxon>Multicrustacea</taxon>
        <taxon>Malacostraca</taxon>
        <taxon>Eumalacostraca</taxon>
        <taxon>Eucarida</taxon>
        <taxon>Decapoda</taxon>
        <taxon>Pleocyemata</taxon>
        <taxon>Caridea</taxon>
        <taxon>Atyoidea</taxon>
        <taxon>Atyidae</taxon>
        <taxon>Halocaridina</taxon>
    </lineage>
</organism>
<evidence type="ECO:0000256" key="8">
    <source>
        <dbReference type="ARBA" id="ARBA00023065"/>
    </source>
</evidence>
<dbReference type="PANTHER" id="PTHR42985:SF40">
    <property type="entry name" value="LD47995P-RELATED"/>
    <property type="match status" value="1"/>
</dbReference>
<evidence type="ECO:0000256" key="2">
    <source>
        <dbReference type="ARBA" id="ARBA00006434"/>
    </source>
</evidence>
<feature type="transmembrane region" description="Helical" evidence="11">
    <location>
        <begin position="54"/>
        <end position="80"/>
    </location>
</feature>
<dbReference type="GO" id="GO:0015293">
    <property type="term" value="F:symporter activity"/>
    <property type="evidence" value="ECO:0007669"/>
    <property type="project" value="TreeGrafter"/>
</dbReference>
<gene>
    <name evidence="12" type="ORF">SK128_009318</name>
</gene>
<keyword evidence="7" id="KW-0915">Sodium</keyword>
<protein>
    <recommendedName>
        <fullName evidence="14">Sodium-coupled monocarboxylate transporter 1</fullName>
    </recommendedName>
</protein>
<evidence type="ECO:0000256" key="1">
    <source>
        <dbReference type="ARBA" id="ARBA00004651"/>
    </source>
</evidence>
<dbReference type="PROSITE" id="PS50283">
    <property type="entry name" value="NA_SOLUT_SYMP_3"/>
    <property type="match status" value="1"/>
</dbReference>
<accession>A0AAN8WBM4</accession>
<evidence type="ECO:0000313" key="13">
    <source>
        <dbReference type="Proteomes" id="UP001381693"/>
    </source>
</evidence>
<dbReference type="AlphaFoldDB" id="A0AAN8WBM4"/>
<keyword evidence="3" id="KW-0813">Transport</keyword>
<evidence type="ECO:0000256" key="5">
    <source>
        <dbReference type="ARBA" id="ARBA00022692"/>
    </source>
</evidence>
<keyword evidence="8" id="KW-0406">Ion transport</keyword>
<reference evidence="12 13" key="1">
    <citation type="submission" date="2023-11" db="EMBL/GenBank/DDBJ databases">
        <title>Halocaridina rubra genome assembly.</title>
        <authorList>
            <person name="Smith C."/>
        </authorList>
    </citation>
    <scope>NUCLEOTIDE SEQUENCE [LARGE SCALE GENOMIC DNA]</scope>
    <source>
        <strain evidence="12">EP-1</strain>
        <tissue evidence="12">Whole</tissue>
    </source>
</reference>
<keyword evidence="4" id="KW-1003">Cell membrane</keyword>
<keyword evidence="9 11" id="KW-0472">Membrane</keyword>
<proteinExistence type="inferred from homology"/>
<evidence type="ECO:0000256" key="6">
    <source>
        <dbReference type="ARBA" id="ARBA00022989"/>
    </source>
</evidence>